<dbReference type="Pfam" id="PF17851">
    <property type="entry name" value="GH43_C2"/>
    <property type="match status" value="1"/>
</dbReference>
<name>A0A561BVV0_9ACTN</name>
<keyword evidence="2 6" id="KW-0378">Hydrolase</keyword>
<keyword evidence="9" id="KW-1185">Reference proteome</keyword>
<dbReference type="Pfam" id="PF04616">
    <property type="entry name" value="Glyco_hydro_43"/>
    <property type="match status" value="1"/>
</dbReference>
<dbReference type="SUPFAM" id="SSF75005">
    <property type="entry name" value="Arabinanase/levansucrase/invertase"/>
    <property type="match status" value="1"/>
</dbReference>
<dbReference type="InterPro" id="IPR041542">
    <property type="entry name" value="GH43_C2"/>
</dbReference>
<dbReference type="CDD" id="cd09001">
    <property type="entry name" value="GH43_FsAxh1-like"/>
    <property type="match status" value="1"/>
</dbReference>
<evidence type="ECO:0000256" key="5">
    <source>
        <dbReference type="PIRSR" id="PIRSR606710-2"/>
    </source>
</evidence>
<feature type="site" description="Important for catalytic activity, responsible for pKa modulation of the active site Glu and correct orientation of both the proton donor and substrate" evidence="5">
    <location>
        <position position="140"/>
    </location>
</feature>
<dbReference type="GO" id="GO:0005975">
    <property type="term" value="P:carbohydrate metabolic process"/>
    <property type="evidence" value="ECO:0007669"/>
    <property type="project" value="InterPro"/>
</dbReference>
<feature type="domain" description="Beta-xylosidase C-terminal Concanavalin A-like" evidence="7">
    <location>
        <begin position="343"/>
        <end position="523"/>
    </location>
</feature>
<dbReference type="InterPro" id="IPR051795">
    <property type="entry name" value="Glycosyl_Hydrlase_43"/>
</dbReference>
<dbReference type="InterPro" id="IPR006710">
    <property type="entry name" value="Glyco_hydro_43"/>
</dbReference>
<accession>A0A561BVV0</accession>
<evidence type="ECO:0000256" key="2">
    <source>
        <dbReference type="ARBA" id="ARBA00022801"/>
    </source>
</evidence>
<dbReference type="SUPFAM" id="SSF49899">
    <property type="entry name" value="Concanavalin A-like lectins/glucanases"/>
    <property type="match status" value="1"/>
</dbReference>
<reference evidence="8 9" key="1">
    <citation type="submission" date="2019-06" db="EMBL/GenBank/DDBJ databases">
        <title>Sequencing the genomes of 1000 actinobacteria strains.</title>
        <authorList>
            <person name="Klenk H.-P."/>
        </authorList>
    </citation>
    <scope>NUCLEOTIDE SEQUENCE [LARGE SCALE GENOMIC DNA]</scope>
    <source>
        <strain evidence="8 9">DSM 24683</strain>
    </source>
</reference>
<dbReference type="InterPro" id="IPR013320">
    <property type="entry name" value="ConA-like_dom_sf"/>
</dbReference>
<dbReference type="Gene3D" id="2.115.10.20">
    <property type="entry name" value="Glycosyl hydrolase domain, family 43"/>
    <property type="match status" value="1"/>
</dbReference>
<dbReference type="PANTHER" id="PTHR42812">
    <property type="entry name" value="BETA-XYLOSIDASE"/>
    <property type="match status" value="1"/>
</dbReference>
<organism evidence="8 9">
    <name type="scientific">Kribbella amoyensis</name>
    <dbReference type="NCBI Taxonomy" id="996641"/>
    <lineage>
        <taxon>Bacteria</taxon>
        <taxon>Bacillati</taxon>
        <taxon>Actinomycetota</taxon>
        <taxon>Actinomycetes</taxon>
        <taxon>Propionibacteriales</taxon>
        <taxon>Kribbellaceae</taxon>
        <taxon>Kribbella</taxon>
    </lineage>
</organism>
<proteinExistence type="inferred from homology"/>
<protein>
    <submittedName>
        <fullName evidence="8">Beta-xylosidase</fullName>
    </submittedName>
</protein>
<dbReference type="GO" id="GO:0004553">
    <property type="term" value="F:hydrolase activity, hydrolyzing O-glycosyl compounds"/>
    <property type="evidence" value="ECO:0007669"/>
    <property type="project" value="InterPro"/>
</dbReference>
<feature type="active site" description="Proton acceptor" evidence="4">
    <location>
        <position position="28"/>
    </location>
</feature>
<evidence type="ECO:0000256" key="4">
    <source>
        <dbReference type="PIRSR" id="PIRSR606710-1"/>
    </source>
</evidence>
<evidence type="ECO:0000256" key="6">
    <source>
        <dbReference type="RuleBase" id="RU361187"/>
    </source>
</evidence>
<dbReference type="InterPro" id="IPR023296">
    <property type="entry name" value="Glyco_hydro_beta-prop_sf"/>
</dbReference>
<gene>
    <name evidence="8" type="ORF">FB561_4167</name>
</gene>
<evidence type="ECO:0000256" key="3">
    <source>
        <dbReference type="ARBA" id="ARBA00023295"/>
    </source>
</evidence>
<dbReference type="Proteomes" id="UP000318380">
    <property type="component" value="Unassembled WGS sequence"/>
</dbReference>
<dbReference type="PANTHER" id="PTHR42812:SF12">
    <property type="entry name" value="BETA-XYLOSIDASE-RELATED"/>
    <property type="match status" value="1"/>
</dbReference>
<evidence type="ECO:0000313" key="8">
    <source>
        <dbReference type="EMBL" id="TWD83016.1"/>
    </source>
</evidence>
<evidence type="ECO:0000256" key="1">
    <source>
        <dbReference type="ARBA" id="ARBA00009865"/>
    </source>
</evidence>
<sequence length="529" mass="58127">MSVGSLDGWGLLGDGIYANPVLPGDYSDPDVIRVGDDYWMITSTFQYSPGMAVLHSRDLISWRHVGAVLPDVSELGPAYRWNRMERYNLGIYAGSLRFHAGRYWVHFTTLDEGIFVTTAEHPAGPWTPLHCLSDEAGWDDPCPLWDNDGRAWLVASSPGHGRWITQLIPMSPDGRSIDLAARTVIDDFHTSEGNKIHRIDGRYYVLHNEVRGDGNRVLVIMRAEALTGPWEKRLLLQGEGPDREREPNQGALVDHPDGSWSLVTHHGRGGYAEGRPISVLPVEWKDGWPVVNPADPGRMLWRAELPVLADRAADHEPGGRGPVEGSLELAPELESAPELALDEDFDGEVLGPEWEWNHAPRPGSWEIADGLVLRASRPLRPGELRAIPSTLTRRMLGTNGSTATVRVGTDRLGDGQSAGLGMLCRDSSSITVCRDGDVLGLATSGEHDATGPTIDVGPVWLRLVIDARGYVTYAFSLDGETYQPVGNTDSVSWSDYRGARIALFSTGPADDVGAARFDGFRYRVEPRHR</sequence>
<evidence type="ECO:0000313" key="9">
    <source>
        <dbReference type="Proteomes" id="UP000318380"/>
    </source>
</evidence>
<dbReference type="AlphaFoldDB" id="A0A561BVV0"/>
<dbReference type="EMBL" id="VIVK01000001">
    <property type="protein sequence ID" value="TWD83016.1"/>
    <property type="molecule type" value="Genomic_DNA"/>
</dbReference>
<keyword evidence="3 6" id="KW-0326">Glycosidase</keyword>
<comment type="caution">
    <text evidence="8">The sequence shown here is derived from an EMBL/GenBank/DDBJ whole genome shotgun (WGS) entry which is preliminary data.</text>
</comment>
<evidence type="ECO:0000259" key="7">
    <source>
        <dbReference type="Pfam" id="PF17851"/>
    </source>
</evidence>
<comment type="similarity">
    <text evidence="1 6">Belongs to the glycosyl hydrolase 43 family.</text>
</comment>
<feature type="active site" description="Proton donor" evidence="4">
    <location>
        <position position="192"/>
    </location>
</feature>
<dbReference type="Gene3D" id="2.60.120.200">
    <property type="match status" value="1"/>
</dbReference>